<evidence type="ECO:0008006" key="4">
    <source>
        <dbReference type="Google" id="ProtNLM"/>
    </source>
</evidence>
<accession>A0ABU3CWG6</accession>
<keyword evidence="3" id="KW-1185">Reference proteome</keyword>
<protein>
    <recommendedName>
        <fullName evidence="4">Alpha/beta hydrolase</fullName>
    </recommendedName>
</protein>
<name>A0ABU3CWG6_9FLAO</name>
<dbReference type="InterPro" id="IPR029058">
    <property type="entry name" value="AB_hydrolase_fold"/>
</dbReference>
<reference evidence="2 3" key="1">
    <citation type="submission" date="2023-09" db="EMBL/GenBank/DDBJ databases">
        <authorList>
            <person name="Rey-Velasco X."/>
        </authorList>
    </citation>
    <scope>NUCLEOTIDE SEQUENCE [LARGE SCALE GENOMIC DNA]</scope>
    <source>
        <strain evidence="2 3">F297</strain>
    </source>
</reference>
<gene>
    <name evidence="2" type="ORF">RM529_11150</name>
</gene>
<evidence type="ECO:0000256" key="1">
    <source>
        <dbReference type="SAM" id="SignalP"/>
    </source>
</evidence>
<dbReference type="SUPFAM" id="SSF53474">
    <property type="entry name" value="alpha/beta-Hydrolases"/>
    <property type="match status" value="1"/>
</dbReference>
<comment type="caution">
    <text evidence="2">The sequence shown here is derived from an EMBL/GenBank/DDBJ whole genome shotgun (WGS) entry which is preliminary data.</text>
</comment>
<evidence type="ECO:0000313" key="3">
    <source>
        <dbReference type="Proteomes" id="UP001248819"/>
    </source>
</evidence>
<dbReference type="Proteomes" id="UP001248819">
    <property type="component" value="Unassembled WGS sequence"/>
</dbReference>
<feature type="chain" id="PRO_5046039713" description="Alpha/beta hydrolase" evidence="1">
    <location>
        <begin position="22"/>
        <end position="474"/>
    </location>
</feature>
<evidence type="ECO:0000313" key="2">
    <source>
        <dbReference type="EMBL" id="MDT0650707.1"/>
    </source>
</evidence>
<dbReference type="Gene3D" id="3.40.50.1820">
    <property type="entry name" value="alpha/beta hydrolase"/>
    <property type="match status" value="1"/>
</dbReference>
<dbReference type="RefSeq" id="WP_311484876.1">
    <property type="nucleotide sequence ID" value="NZ_JAVRHP010000056.1"/>
</dbReference>
<sequence>MKKQKYCLFLLLIFLYFSAGAQELRLLKGRVTDSIPVQDSLGGSYALYIPQSFQTNTANPVIFVFDPDGRGRLAAQLFRRVAEEQSYVIAASNAKFKEDSLQENVTQALRMIGSVIKAIPIDTDQIFTAGLGEGAQVASALPIIYNDIDGVLAIGNAVLKPDFVVEKNRFMFSALVSDRDFQKFEIESYVDFFEDRNFPSELGYYSDDPKEWPDTEVISNAVAGFSLYSMERGSRDRNAAVVESLFQDELEYAERLRRKREYYPAFVKLEQIEEKYSDYDFEDILKAKKRELRRANPFRKQRREYRNIESREEIKQQDYIYFMENDLAIANFENIGWWAFQLDELQKIQEGGSAVEQKMAHRLEGFLKYYSAAKYDGIQKGNGSLDAKVFASLLRTVLDRQNPEAYLNIVKLAGQDGDYETALLYLEDLLKLGYDNMEALYDIPGILDLKLSPEYNELIQQYLGKSRYYRANVD</sequence>
<dbReference type="EMBL" id="JAVRHP010000056">
    <property type="protein sequence ID" value="MDT0650707.1"/>
    <property type="molecule type" value="Genomic_DNA"/>
</dbReference>
<organism evidence="2 3">
    <name type="scientific">Autumnicola edwardsiae</name>
    <dbReference type="NCBI Taxonomy" id="3075594"/>
    <lineage>
        <taxon>Bacteria</taxon>
        <taxon>Pseudomonadati</taxon>
        <taxon>Bacteroidota</taxon>
        <taxon>Flavobacteriia</taxon>
        <taxon>Flavobacteriales</taxon>
        <taxon>Flavobacteriaceae</taxon>
        <taxon>Autumnicola</taxon>
    </lineage>
</organism>
<keyword evidence="1" id="KW-0732">Signal</keyword>
<proteinExistence type="predicted"/>
<feature type="signal peptide" evidence="1">
    <location>
        <begin position="1"/>
        <end position="21"/>
    </location>
</feature>